<dbReference type="Proteomes" id="UP000235965">
    <property type="component" value="Unassembled WGS sequence"/>
</dbReference>
<gene>
    <name evidence="1" type="ORF">B7P43_G10208</name>
</gene>
<proteinExistence type="predicted"/>
<name>A0A2J7RDD0_9NEOP</name>
<sequence>MPEKCFIIQCRECCVHSPYEQCWSGITEEVAVLSDGGCGTQLTASMKVLPHAPLMDTLYFASGKDRQGDPQLPPLDVHGMSATNRQIVLFV</sequence>
<keyword evidence="2" id="KW-1185">Reference proteome</keyword>
<accession>A0A2J7RDD0</accession>
<protein>
    <submittedName>
        <fullName evidence="1">Uncharacterized protein</fullName>
    </submittedName>
</protein>
<evidence type="ECO:0000313" key="1">
    <source>
        <dbReference type="EMBL" id="PNF38843.1"/>
    </source>
</evidence>
<comment type="caution">
    <text evidence="1">The sequence shown here is derived from an EMBL/GenBank/DDBJ whole genome shotgun (WGS) entry which is preliminary data.</text>
</comment>
<organism evidence="1 2">
    <name type="scientific">Cryptotermes secundus</name>
    <dbReference type="NCBI Taxonomy" id="105785"/>
    <lineage>
        <taxon>Eukaryota</taxon>
        <taxon>Metazoa</taxon>
        <taxon>Ecdysozoa</taxon>
        <taxon>Arthropoda</taxon>
        <taxon>Hexapoda</taxon>
        <taxon>Insecta</taxon>
        <taxon>Pterygota</taxon>
        <taxon>Neoptera</taxon>
        <taxon>Polyneoptera</taxon>
        <taxon>Dictyoptera</taxon>
        <taxon>Blattodea</taxon>
        <taxon>Blattoidea</taxon>
        <taxon>Termitoidae</taxon>
        <taxon>Kalotermitidae</taxon>
        <taxon>Cryptotermitinae</taxon>
        <taxon>Cryptotermes</taxon>
    </lineage>
</organism>
<dbReference type="EMBL" id="NEVH01005291">
    <property type="protein sequence ID" value="PNF38843.1"/>
    <property type="molecule type" value="Genomic_DNA"/>
</dbReference>
<dbReference type="InParanoid" id="A0A2J7RDD0"/>
<evidence type="ECO:0000313" key="2">
    <source>
        <dbReference type="Proteomes" id="UP000235965"/>
    </source>
</evidence>
<dbReference type="AlphaFoldDB" id="A0A2J7RDD0"/>
<reference evidence="1 2" key="1">
    <citation type="submission" date="2017-12" db="EMBL/GenBank/DDBJ databases">
        <title>Hemimetabolous genomes reveal molecular basis of termite eusociality.</title>
        <authorList>
            <person name="Harrison M.C."/>
            <person name="Jongepier E."/>
            <person name="Robertson H.M."/>
            <person name="Arning N."/>
            <person name="Bitard-Feildel T."/>
            <person name="Chao H."/>
            <person name="Childers C.P."/>
            <person name="Dinh H."/>
            <person name="Doddapaneni H."/>
            <person name="Dugan S."/>
            <person name="Gowin J."/>
            <person name="Greiner C."/>
            <person name="Han Y."/>
            <person name="Hu H."/>
            <person name="Hughes D.S.T."/>
            <person name="Huylmans A.-K."/>
            <person name="Kemena C."/>
            <person name="Kremer L.P.M."/>
            <person name="Lee S.L."/>
            <person name="Lopez-Ezquerra A."/>
            <person name="Mallet L."/>
            <person name="Monroy-Kuhn J.M."/>
            <person name="Moser A."/>
            <person name="Murali S.C."/>
            <person name="Muzny D.M."/>
            <person name="Otani S."/>
            <person name="Piulachs M.-D."/>
            <person name="Poelchau M."/>
            <person name="Qu J."/>
            <person name="Schaub F."/>
            <person name="Wada-Katsumata A."/>
            <person name="Worley K.C."/>
            <person name="Xie Q."/>
            <person name="Ylla G."/>
            <person name="Poulsen M."/>
            <person name="Gibbs R.A."/>
            <person name="Schal C."/>
            <person name="Richards S."/>
            <person name="Belles X."/>
            <person name="Korb J."/>
            <person name="Bornberg-Bauer E."/>
        </authorList>
    </citation>
    <scope>NUCLEOTIDE SEQUENCE [LARGE SCALE GENOMIC DNA]</scope>
    <source>
        <tissue evidence="1">Whole body</tissue>
    </source>
</reference>